<feature type="region of interest" description="Disordered" evidence="1">
    <location>
        <begin position="328"/>
        <end position="353"/>
    </location>
</feature>
<dbReference type="SUPFAM" id="SSF52129">
    <property type="entry name" value="Caspase-like"/>
    <property type="match status" value="1"/>
</dbReference>
<dbReference type="PANTHER" id="PTHR23150">
    <property type="entry name" value="SULFATASE MODIFYING FACTOR 1, 2"/>
    <property type="match status" value="1"/>
</dbReference>
<feature type="chain" id="PRO_5047376234" evidence="2">
    <location>
        <begin position="30"/>
        <end position="592"/>
    </location>
</feature>
<feature type="signal peptide" evidence="2">
    <location>
        <begin position="1"/>
        <end position="29"/>
    </location>
</feature>
<proteinExistence type="predicted"/>
<dbReference type="Pfam" id="PF03781">
    <property type="entry name" value="FGE-sulfatase"/>
    <property type="match status" value="1"/>
</dbReference>
<feature type="domain" description="Peptidase C14 caspase" evidence="3">
    <location>
        <begin position="37"/>
        <end position="244"/>
    </location>
</feature>
<dbReference type="Pfam" id="PF00656">
    <property type="entry name" value="Peptidase_C14"/>
    <property type="match status" value="1"/>
</dbReference>
<keyword evidence="6" id="KW-1185">Reference proteome</keyword>
<dbReference type="InterPro" id="IPR029030">
    <property type="entry name" value="Caspase-like_dom_sf"/>
</dbReference>
<dbReference type="InterPro" id="IPR011600">
    <property type="entry name" value="Pept_C14_caspase"/>
</dbReference>
<dbReference type="EMBL" id="JAWDID010000055">
    <property type="protein sequence ID" value="MDU0343010.1"/>
    <property type="molecule type" value="Genomic_DNA"/>
</dbReference>
<feature type="domain" description="Sulfatase-modifying factor enzyme-like" evidence="4">
    <location>
        <begin position="365"/>
        <end position="590"/>
    </location>
</feature>
<dbReference type="InterPro" id="IPR051043">
    <property type="entry name" value="Sulfatase_Mod_Factor_Kinase"/>
</dbReference>
<keyword evidence="2" id="KW-0732">Signal</keyword>
<evidence type="ECO:0000313" key="6">
    <source>
        <dbReference type="Proteomes" id="UP001254257"/>
    </source>
</evidence>
<evidence type="ECO:0000313" key="5">
    <source>
        <dbReference type="EMBL" id="MDU0343010.1"/>
    </source>
</evidence>
<protein>
    <submittedName>
        <fullName evidence="5">SUMF1/EgtB/PvdO family nonheme iron enzyme</fullName>
    </submittedName>
</protein>
<comment type="caution">
    <text evidence="5">The sequence shown here is derived from an EMBL/GenBank/DDBJ whole genome shotgun (WGS) entry which is preliminary data.</text>
</comment>
<dbReference type="InterPro" id="IPR042095">
    <property type="entry name" value="SUMF_sf"/>
</dbReference>
<evidence type="ECO:0000259" key="3">
    <source>
        <dbReference type="Pfam" id="PF00656"/>
    </source>
</evidence>
<evidence type="ECO:0000256" key="2">
    <source>
        <dbReference type="SAM" id="SignalP"/>
    </source>
</evidence>
<dbReference type="InterPro" id="IPR016187">
    <property type="entry name" value="CTDL_fold"/>
</dbReference>
<dbReference type="PANTHER" id="PTHR23150:SF35">
    <property type="entry name" value="BLL6746 PROTEIN"/>
    <property type="match status" value="1"/>
</dbReference>
<dbReference type="Proteomes" id="UP001254257">
    <property type="component" value="Unassembled WGS sequence"/>
</dbReference>
<sequence>MSWYRRLATLLLALAALLAPAWLPTPARAQGGASPARLALVIGNASYKDAAVASAVTDARAAADILRHGDFDVTDVENADGAALERALSAFSDKLTRGAHVVVFYAGHAVQFRGRNFLVPIDAAIRSPGDLGRAALDFDRLLDALIVSRPASAVIVLDATRDNPWQAALGGNLKGLAPIEPIENIAVMAPAAPGRTIAETAGRSNPAVEEWLKAIRTPGLDMAAALTRSRDAVARRKQQIWISSLPAAGLVVMPTTRPAVAAQATRGVITAPPPPGPQSDQLGPYELSFWETIRNSENPAEYRAYLDAYPNGRFASLARTREEFFRNRGQGRPAPISPPQTASVVQGRPSAAPGPARIIRDCDDCPELALIPAGGFEMGSNEMFEFEKPVRTVTIGNPFYIGTREVTFAEWDACVAQGGCSHRPGDRNLGRGNRPVTDIHWNDAGAYVVWLSLKTGRKYRLPTEAEWEYAARAGTTTSYPWGNAIDKEKANCIGCNAQPRRQAIEVGQFPPNAFGLYDMAGNAAEWVADCWSESYRASPRDGSAYSPPGCRERVLRGGSFNNDPRYLRSAARFKYESDVRFYTNGFRVVREP</sequence>
<evidence type="ECO:0000256" key="1">
    <source>
        <dbReference type="SAM" id="MobiDB-lite"/>
    </source>
</evidence>
<organism evidence="5 6">
    <name type="scientific">Bosea rubneri</name>
    <dbReference type="NCBI Taxonomy" id="3075434"/>
    <lineage>
        <taxon>Bacteria</taxon>
        <taxon>Pseudomonadati</taxon>
        <taxon>Pseudomonadota</taxon>
        <taxon>Alphaproteobacteria</taxon>
        <taxon>Hyphomicrobiales</taxon>
        <taxon>Boseaceae</taxon>
        <taxon>Bosea</taxon>
    </lineage>
</organism>
<dbReference type="SUPFAM" id="SSF56436">
    <property type="entry name" value="C-type lectin-like"/>
    <property type="match status" value="1"/>
</dbReference>
<reference evidence="5 6" key="1">
    <citation type="submission" date="2023-09" db="EMBL/GenBank/DDBJ databases">
        <title>Whole genome shotgun sequencing (WGS) of Bosea sp. ZW T0_25, isolated from stored onions (Allium cepa).</title>
        <authorList>
            <person name="Stoll D.A."/>
            <person name="Huch M."/>
        </authorList>
    </citation>
    <scope>NUCLEOTIDE SEQUENCE [LARGE SCALE GENOMIC DNA]</scope>
    <source>
        <strain evidence="5 6">ZW T0_25</strain>
    </source>
</reference>
<gene>
    <name evidence="5" type="ORF">RKE40_24195</name>
</gene>
<dbReference type="RefSeq" id="WP_316020757.1">
    <property type="nucleotide sequence ID" value="NZ_JAWDID010000055.1"/>
</dbReference>
<dbReference type="InterPro" id="IPR005532">
    <property type="entry name" value="SUMF_dom"/>
</dbReference>
<name>A0ABU3SDZ6_9HYPH</name>
<dbReference type="Gene3D" id="3.40.50.1460">
    <property type="match status" value="1"/>
</dbReference>
<accession>A0ABU3SDZ6</accession>
<evidence type="ECO:0000259" key="4">
    <source>
        <dbReference type="Pfam" id="PF03781"/>
    </source>
</evidence>
<dbReference type="Gene3D" id="3.90.1580.10">
    <property type="entry name" value="paralog of FGE (formylglycine-generating enzyme)"/>
    <property type="match status" value="1"/>
</dbReference>